<dbReference type="PANTHER" id="PTHR36173">
    <property type="entry name" value="RIBONUCLEASE VAPC16-RELATED"/>
    <property type="match status" value="1"/>
</dbReference>
<dbReference type="AlphaFoldDB" id="A0A0A2WTE2"/>
<accession>A0A0A2WTE2</accession>
<proteinExistence type="predicted"/>
<evidence type="ECO:0000313" key="3">
    <source>
        <dbReference type="Proteomes" id="UP000030364"/>
    </source>
</evidence>
<dbReference type="OrthoDB" id="9798990at2"/>
<dbReference type="PATRIC" id="fig|276.5.peg.80"/>
<gene>
    <name evidence="2" type="ORF">THFILI_00595</name>
</gene>
<comment type="caution">
    <text evidence="2">The sequence shown here is derived from an EMBL/GenBank/DDBJ whole genome shotgun (WGS) entry which is preliminary data.</text>
</comment>
<dbReference type="SUPFAM" id="SSF88723">
    <property type="entry name" value="PIN domain-like"/>
    <property type="match status" value="1"/>
</dbReference>
<dbReference type="InterPro" id="IPR029060">
    <property type="entry name" value="PIN-like_dom_sf"/>
</dbReference>
<evidence type="ECO:0000259" key="1">
    <source>
        <dbReference type="Pfam" id="PF01850"/>
    </source>
</evidence>
<keyword evidence="3" id="KW-1185">Reference proteome</keyword>
<dbReference type="STRING" id="276.THFILI_00595"/>
<feature type="domain" description="PIN" evidence="1">
    <location>
        <begin position="4"/>
        <end position="116"/>
    </location>
</feature>
<dbReference type="Proteomes" id="UP000030364">
    <property type="component" value="Unassembled WGS sequence"/>
</dbReference>
<evidence type="ECO:0000313" key="2">
    <source>
        <dbReference type="EMBL" id="KGQ23073.1"/>
    </source>
</evidence>
<dbReference type="Pfam" id="PF01850">
    <property type="entry name" value="PIN"/>
    <property type="match status" value="1"/>
</dbReference>
<dbReference type="RefSeq" id="WP_038060400.1">
    <property type="nucleotide sequence ID" value="NZ_JPSL02000032.1"/>
</dbReference>
<dbReference type="InterPro" id="IPR041705">
    <property type="entry name" value="PIN_Sll0205"/>
</dbReference>
<dbReference type="PANTHER" id="PTHR36173:SF2">
    <property type="entry name" value="RIBONUCLEASE VAPC16"/>
    <property type="match status" value="1"/>
</dbReference>
<dbReference type="CDD" id="cd09872">
    <property type="entry name" value="PIN_Sll0205-like"/>
    <property type="match status" value="1"/>
</dbReference>
<reference evidence="2 3" key="1">
    <citation type="journal article" date="2015" name="Genome Announc.">
        <title>Draft Genome Sequence of the Thermophile Thermus filiformis ATCC 43280, Producer of Carotenoid-(Di)glucoside-Branched Fatty Acid (Di)esters and Source of Hyperthermostable Enzymes of Biotechnological Interest.</title>
        <authorList>
            <person name="Mandelli F."/>
            <person name="Oliveira Ramires B."/>
            <person name="Couger M.B."/>
            <person name="Paixao D.A."/>
            <person name="Camilo C.M."/>
            <person name="Polikarpov I."/>
            <person name="Prade R."/>
            <person name="Riano-Pachon D.M."/>
            <person name="Squina F.M."/>
        </authorList>
    </citation>
    <scope>NUCLEOTIDE SEQUENCE [LARGE SCALE GENOMIC DNA]</scope>
    <source>
        <strain evidence="2 3">ATCC 43280</strain>
    </source>
</reference>
<protein>
    <submittedName>
        <fullName evidence="2">Twitching motility protein PilT</fullName>
    </submittedName>
</protein>
<dbReference type="EMBL" id="JPSL02000032">
    <property type="protein sequence ID" value="KGQ23073.1"/>
    <property type="molecule type" value="Genomic_DNA"/>
</dbReference>
<dbReference type="InterPro" id="IPR052919">
    <property type="entry name" value="TA_system_RNase"/>
</dbReference>
<organism evidence="2 3">
    <name type="scientific">Thermus filiformis</name>
    <dbReference type="NCBI Taxonomy" id="276"/>
    <lineage>
        <taxon>Bacteria</taxon>
        <taxon>Thermotogati</taxon>
        <taxon>Deinococcota</taxon>
        <taxon>Deinococci</taxon>
        <taxon>Thermales</taxon>
        <taxon>Thermaceae</taxon>
        <taxon>Thermus</taxon>
    </lineage>
</organism>
<name>A0A0A2WTE2_THEFI</name>
<dbReference type="InterPro" id="IPR002716">
    <property type="entry name" value="PIN_dom"/>
</dbReference>
<dbReference type="Gene3D" id="3.40.50.1010">
    <property type="entry name" value="5'-nuclease"/>
    <property type="match status" value="1"/>
</dbReference>
<sequence>MNLLLDSHVILWWLADDPRLSRKARRLIERADEAYVSAATTWELALKASLGKLEMPEGFIETVEEEGFLHLPVTPVHAMAVKALPWHHRDPFDRLLVAQAAAEGLRLLTAERLLAHYGDHVVVV</sequence>